<gene>
    <name evidence="2" type="ORF">OW729_14630</name>
</gene>
<dbReference type="Pfam" id="PF06940">
    <property type="entry name" value="DUF1287"/>
    <property type="match status" value="1"/>
</dbReference>
<keyword evidence="1" id="KW-0472">Membrane</keyword>
<dbReference type="InterPro" id="IPR038765">
    <property type="entry name" value="Papain-like_cys_pep_sf"/>
</dbReference>
<dbReference type="RefSeq" id="WP_268062291.1">
    <property type="nucleotide sequence ID" value="NZ_JAPQFJ010000016.1"/>
</dbReference>
<evidence type="ECO:0000313" key="3">
    <source>
        <dbReference type="Proteomes" id="UP001144612"/>
    </source>
</evidence>
<dbReference type="Gene3D" id="3.90.1720.10">
    <property type="entry name" value="endopeptidase domain like (from Nostoc punctiforme)"/>
    <property type="match status" value="1"/>
</dbReference>
<proteinExistence type="predicted"/>
<dbReference type="InterPro" id="IPR009706">
    <property type="entry name" value="DUF1287"/>
</dbReference>
<comment type="caution">
    <text evidence="2">The sequence shown here is derived from an EMBL/GenBank/DDBJ whole genome shotgun (WGS) entry which is preliminary data.</text>
</comment>
<evidence type="ECO:0000256" key="1">
    <source>
        <dbReference type="SAM" id="Phobius"/>
    </source>
</evidence>
<dbReference type="EMBL" id="JAPQFJ010000016">
    <property type="protein sequence ID" value="MCY6959854.1"/>
    <property type="molecule type" value="Genomic_DNA"/>
</dbReference>
<keyword evidence="1" id="KW-1133">Transmembrane helix</keyword>
<accession>A0ABT4DFQ4</accession>
<protein>
    <submittedName>
        <fullName evidence="2">DUF1287 domain-containing protein</fullName>
    </submittedName>
</protein>
<feature type="transmembrane region" description="Helical" evidence="1">
    <location>
        <begin position="9"/>
        <end position="31"/>
    </location>
</feature>
<keyword evidence="3" id="KW-1185">Reference proteome</keyword>
<dbReference type="Proteomes" id="UP001144612">
    <property type="component" value="Unassembled WGS sequence"/>
</dbReference>
<organism evidence="2 3">
    <name type="scientific">Clostridium brassicae</name>
    <dbReference type="NCBI Taxonomy" id="2999072"/>
    <lineage>
        <taxon>Bacteria</taxon>
        <taxon>Bacillati</taxon>
        <taxon>Bacillota</taxon>
        <taxon>Clostridia</taxon>
        <taxon>Eubacteriales</taxon>
        <taxon>Clostridiaceae</taxon>
        <taxon>Clostridium</taxon>
    </lineage>
</organism>
<evidence type="ECO:0000313" key="2">
    <source>
        <dbReference type="EMBL" id="MCY6959854.1"/>
    </source>
</evidence>
<reference evidence="2" key="1">
    <citation type="submission" date="2022-12" db="EMBL/GenBank/DDBJ databases">
        <title>Clostridium sp. nov., isolated from industrial wastewater.</title>
        <authorList>
            <person name="Jiayan W."/>
        </authorList>
    </citation>
    <scope>NUCLEOTIDE SEQUENCE</scope>
    <source>
        <strain evidence="2">ZC22-4</strain>
    </source>
</reference>
<keyword evidence="1" id="KW-0812">Transmembrane</keyword>
<dbReference type="SUPFAM" id="SSF54001">
    <property type="entry name" value="Cysteine proteinases"/>
    <property type="match status" value="1"/>
</dbReference>
<sequence length="228" mass="26435">MKIKCKKKFIIISILIVIFAFGYGILSYLSLLPQRIYKAEDFGIETIHSKKDCNKNGIDDYTDILLGARRDAEKKPKYKSQYYAGGYPPDNEGVCSDVVWRAFKNAGYSLKDMVDEDIKNNLSKYPRVNGKPDNNIDFRRVPNLKVFFDRNAKSCTLSPYKIEEWQPGDIVIFGKNYTHIGIISDKRNAHGIPFLIHNSAQPVREENVLIRWYKLKGITGHYRFEYIH</sequence>
<name>A0ABT4DFQ4_9CLOT</name>